<evidence type="ECO:0000313" key="2">
    <source>
        <dbReference type="Proteomes" id="UP001428817"/>
    </source>
</evidence>
<evidence type="ECO:0000313" key="1">
    <source>
        <dbReference type="EMBL" id="GAA5173384.1"/>
    </source>
</evidence>
<organism evidence="1 2">
    <name type="scientific">Pseudonocardia eucalypti</name>
    <dbReference type="NCBI Taxonomy" id="648755"/>
    <lineage>
        <taxon>Bacteria</taxon>
        <taxon>Bacillati</taxon>
        <taxon>Actinomycetota</taxon>
        <taxon>Actinomycetes</taxon>
        <taxon>Pseudonocardiales</taxon>
        <taxon>Pseudonocardiaceae</taxon>
        <taxon>Pseudonocardia</taxon>
    </lineage>
</organism>
<proteinExistence type="predicted"/>
<comment type="caution">
    <text evidence="1">The sequence shown here is derived from an EMBL/GenBank/DDBJ whole genome shotgun (WGS) entry which is preliminary data.</text>
</comment>
<sequence length="127" mass="14442">MHELLVEALAPVRRDIRATGLRPLRLREMEPMGYEVPDSASAMLRGRNGYGMGVMIMLREPEADRIARATERVQEFVIEELWYDSPTNWPPCPHHPVTHPLRVEVRDGAATWVCPRDQVTVTLVGSL</sequence>
<dbReference type="EMBL" id="BAABJP010000056">
    <property type="protein sequence ID" value="GAA5173384.1"/>
    <property type="molecule type" value="Genomic_DNA"/>
</dbReference>
<name>A0ABP9RA47_9PSEU</name>
<reference evidence="2" key="1">
    <citation type="journal article" date="2019" name="Int. J. Syst. Evol. Microbiol.">
        <title>The Global Catalogue of Microorganisms (GCM) 10K type strain sequencing project: providing services to taxonomists for standard genome sequencing and annotation.</title>
        <authorList>
            <consortium name="The Broad Institute Genomics Platform"/>
            <consortium name="The Broad Institute Genome Sequencing Center for Infectious Disease"/>
            <person name="Wu L."/>
            <person name="Ma J."/>
        </authorList>
    </citation>
    <scope>NUCLEOTIDE SEQUENCE [LARGE SCALE GENOMIC DNA]</scope>
    <source>
        <strain evidence="2">JCM 18303</strain>
    </source>
</reference>
<gene>
    <name evidence="1" type="ORF">GCM10023321_74780</name>
</gene>
<keyword evidence="2" id="KW-1185">Reference proteome</keyword>
<protein>
    <submittedName>
        <fullName evidence="1">Uncharacterized protein</fullName>
    </submittedName>
</protein>
<dbReference type="RefSeq" id="WP_185066327.1">
    <property type="nucleotide sequence ID" value="NZ_BAABJP010000056.1"/>
</dbReference>
<accession>A0ABP9RA47</accession>
<dbReference type="Proteomes" id="UP001428817">
    <property type="component" value="Unassembled WGS sequence"/>
</dbReference>